<evidence type="ECO:0000313" key="2">
    <source>
        <dbReference type="Proteomes" id="UP000015105"/>
    </source>
</evidence>
<dbReference type="Proteomes" id="UP000015105">
    <property type="component" value="Chromosome 7D"/>
</dbReference>
<keyword evidence="2" id="KW-1185">Reference proteome</keyword>
<reference evidence="2" key="1">
    <citation type="journal article" date="2014" name="Science">
        <title>Ancient hybridizations among the ancestral genomes of bread wheat.</title>
        <authorList>
            <consortium name="International Wheat Genome Sequencing Consortium,"/>
            <person name="Marcussen T."/>
            <person name="Sandve S.R."/>
            <person name="Heier L."/>
            <person name="Spannagl M."/>
            <person name="Pfeifer M."/>
            <person name="Jakobsen K.S."/>
            <person name="Wulff B.B."/>
            <person name="Steuernagel B."/>
            <person name="Mayer K.F."/>
            <person name="Olsen O.A."/>
        </authorList>
    </citation>
    <scope>NUCLEOTIDE SEQUENCE [LARGE SCALE GENOMIC DNA]</scope>
    <source>
        <strain evidence="2">cv. AL8/78</strain>
    </source>
</reference>
<proteinExistence type="predicted"/>
<reference evidence="1" key="5">
    <citation type="journal article" date="2021" name="G3 (Bethesda)">
        <title>Aegilops tauschii genome assembly Aet v5.0 features greater sequence contiguity and improved annotation.</title>
        <authorList>
            <person name="Wang L."/>
            <person name="Zhu T."/>
            <person name="Rodriguez J.C."/>
            <person name="Deal K.R."/>
            <person name="Dubcovsky J."/>
            <person name="McGuire P.E."/>
            <person name="Lux T."/>
            <person name="Spannagl M."/>
            <person name="Mayer K.F.X."/>
            <person name="Baldrich P."/>
            <person name="Meyers B.C."/>
            <person name="Huo N."/>
            <person name="Gu Y.Q."/>
            <person name="Zhou H."/>
            <person name="Devos K.M."/>
            <person name="Bennetzen J.L."/>
            <person name="Unver T."/>
            <person name="Budak H."/>
            <person name="Gulick P.J."/>
            <person name="Galiba G."/>
            <person name="Kalapos B."/>
            <person name="Nelson D.R."/>
            <person name="Li P."/>
            <person name="You F.M."/>
            <person name="Luo M.C."/>
            <person name="Dvorak J."/>
        </authorList>
    </citation>
    <scope>NUCLEOTIDE SEQUENCE [LARGE SCALE GENOMIC DNA]</scope>
    <source>
        <strain evidence="1">cv. AL8/78</strain>
    </source>
</reference>
<reference evidence="2" key="2">
    <citation type="journal article" date="2017" name="Nat. Plants">
        <title>The Aegilops tauschii genome reveals multiple impacts of transposons.</title>
        <authorList>
            <person name="Zhao G."/>
            <person name="Zou C."/>
            <person name="Li K."/>
            <person name="Wang K."/>
            <person name="Li T."/>
            <person name="Gao L."/>
            <person name="Zhang X."/>
            <person name="Wang H."/>
            <person name="Yang Z."/>
            <person name="Liu X."/>
            <person name="Jiang W."/>
            <person name="Mao L."/>
            <person name="Kong X."/>
            <person name="Jiao Y."/>
            <person name="Jia J."/>
        </authorList>
    </citation>
    <scope>NUCLEOTIDE SEQUENCE [LARGE SCALE GENOMIC DNA]</scope>
    <source>
        <strain evidence="2">cv. AL8/78</strain>
    </source>
</reference>
<accession>A0A453STA2</accession>
<organism evidence="1 2">
    <name type="scientific">Aegilops tauschii subsp. strangulata</name>
    <name type="common">Goatgrass</name>
    <dbReference type="NCBI Taxonomy" id="200361"/>
    <lineage>
        <taxon>Eukaryota</taxon>
        <taxon>Viridiplantae</taxon>
        <taxon>Streptophyta</taxon>
        <taxon>Embryophyta</taxon>
        <taxon>Tracheophyta</taxon>
        <taxon>Spermatophyta</taxon>
        <taxon>Magnoliopsida</taxon>
        <taxon>Liliopsida</taxon>
        <taxon>Poales</taxon>
        <taxon>Poaceae</taxon>
        <taxon>BOP clade</taxon>
        <taxon>Pooideae</taxon>
        <taxon>Triticodae</taxon>
        <taxon>Triticeae</taxon>
        <taxon>Triticinae</taxon>
        <taxon>Aegilops</taxon>
    </lineage>
</organism>
<name>A0A453STA2_AEGTS</name>
<evidence type="ECO:0000313" key="1">
    <source>
        <dbReference type="EnsemblPlants" id="AET7Gv21064600.23"/>
    </source>
</evidence>
<reference evidence="1" key="3">
    <citation type="journal article" date="2017" name="Nature">
        <title>Genome sequence of the progenitor of the wheat D genome Aegilops tauschii.</title>
        <authorList>
            <person name="Luo M.C."/>
            <person name="Gu Y.Q."/>
            <person name="Puiu D."/>
            <person name="Wang H."/>
            <person name="Twardziok S.O."/>
            <person name="Deal K.R."/>
            <person name="Huo N."/>
            <person name="Zhu T."/>
            <person name="Wang L."/>
            <person name="Wang Y."/>
            <person name="McGuire P.E."/>
            <person name="Liu S."/>
            <person name="Long H."/>
            <person name="Ramasamy R.K."/>
            <person name="Rodriguez J.C."/>
            <person name="Van S.L."/>
            <person name="Yuan L."/>
            <person name="Wang Z."/>
            <person name="Xia Z."/>
            <person name="Xiao L."/>
            <person name="Anderson O.D."/>
            <person name="Ouyang S."/>
            <person name="Liang Y."/>
            <person name="Zimin A.V."/>
            <person name="Pertea G."/>
            <person name="Qi P."/>
            <person name="Bennetzen J.L."/>
            <person name="Dai X."/>
            <person name="Dawson M.W."/>
            <person name="Muller H.G."/>
            <person name="Kugler K."/>
            <person name="Rivarola-Duarte L."/>
            <person name="Spannagl M."/>
            <person name="Mayer K.F.X."/>
            <person name="Lu F.H."/>
            <person name="Bevan M.W."/>
            <person name="Leroy P."/>
            <person name="Li P."/>
            <person name="You F.M."/>
            <person name="Sun Q."/>
            <person name="Liu Z."/>
            <person name="Lyons E."/>
            <person name="Wicker T."/>
            <person name="Salzberg S.L."/>
            <person name="Devos K.M."/>
            <person name="Dvorak J."/>
        </authorList>
    </citation>
    <scope>NUCLEOTIDE SEQUENCE [LARGE SCALE GENOMIC DNA]</scope>
    <source>
        <strain evidence="1">cv. AL8/78</strain>
    </source>
</reference>
<dbReference type="EnsemblPlants" id="AET7Gv21064600.23">
    <property type="protein sequence ID" value="AET7Gv21064600.23"/>
    <property type="gene ID" value="AET7Gv21064600"/>
</dbReference>
<dbReference type="AlphaFoldDB" id="A0A453STA2"/>
<sequence>LLVLLPATASWGAASPSIRSTPLLFRSSVSPFRLLDLLLCPDLEEIDRCTHRIEPKEVCQSSNTWSRPATSDAATIFLPALSTQSILFQMECIQHTWWKRAAPGPSLLNKHAHNKHMEIFITGGRQWVISRSMTA</sequence>
<protein>
    <submittedName>
        <fullName evidence="1">Uncharacterized protein</fullName>
    </submittedName>
</protein>
<reference evidence="1" key="4">
    <citation type="submission" date="2019-03" db="UniProtKB">
        <authorList>
            <consortium name="EnsemblPlants"/>
        </authorList>
    </citation>
    <scope>IDENTIFICATION</scope>
</reference>
<dbReference type="Gramene" id="AET7Gv21064600.23">
    <property type="protein sequence ID" value="AET7Gv21064600.23"/>
    <property type="gene ID" value="AET7Gv21064600"/>
</dbReference>